<feature type="binding site" evidence="6">
    <location>
        <position position="206"/>
    </location>
    <ligand>
        <name>pyruvate</name>
        <dbReference type="ChEBI" id="CHEBI:15361"/>
    </ligand>
</feature>
<evidence type="ECO:0000313" key="7">
    <source>
        <dbReference type="EMBL" id="MBB6227791.1"/>
    </source>
</evidence>
<evidence type="ECO:0000256" key="3">
    <source>
        <dbReference type="ARBA" id="ARBA00023270"/>
    </source>
</evidence>
<name>A0A841L893_9SPHN</name>
<dbReference type="CDD" id="cd00408">
    <property type="entry name" value="DHDPS-like"/>
    <property type="match status" value="1"/>
</dbReference>
<keyword evidence="8" id="KW-1185">Reference proteome</keyword>
<evidence type="ECO:0000256" key="2">
    <source>
        <dbReference type="ARBA" id="ARBA00023239"/>
    </source>
</evidence>
<proteinExistence type="inferred from homology"/>
<dbReference type="GO" id="GO:0008840">
    <property type="term" value="F:4-hydroxy-tetrahydrodipicolinate synthase activity"/>
    <property type="evidence" value="ECO:0007669"/>
    <property type="project" value="UniProtKB-EC"/>
</dbReference>
<dbReference type="EMBL" id="JACIIV010000012">
    <property type="protein sequence ID" value="MBB6227791.1"/>
    <property type="molecule type" value="Genomic_DNA"/>
</dbReference>
<evidence type="ECO:0000256" key="6">
    <source>
        <dbReference type="PIRSR" id="PIRSR001365-2"/>
    </source>
</evidence>
<sequence>MPKEFRGSYTVAVTPFTADGRDVCEGSLRAFIDWQLECKVPGIIVLGTTGEFLTLTPEERRTVVETTVRHVDGRMDVLVGTMDAYTPRAVGFSADAQAQGADGLMIIPPYYYTPTDDEIFEYYRAICDAVTLPIMVYNNPVTSNRDMSAKLVGKLTRSFENIRYIKEASMDVARVYDVIEETGGVMNVFAGERPVESFLLGAVGYVNPYGNYLPYATTRMWDLLVEGRIAEAGHIQRLVHKVDMIIAEGHPTYGHQCYSKALAKAMGYPVGDVRPPLTKFSSLGAEGEERLAKMLVIFEEIDALMVDIDARSKAA</sequence>
<dbReference type="InterPro" id="IPR020624">
    <property type="entry name" value="Schiff_base-form_aldolases_CS"/>
</dbReference>
<accession>A0A841L893</accession>
<gene>
    <name evidence="7" type="ORF">FHS79_001970</name>
</gene>
<dbReference type="AlphaFoldDB" id="A0A841L893"/>
<evidence type="ECO:0000256" key="1">
    <source>
        <dbReference type="ARBA" id="ARBA00007592"/>
    </source>
</evidence>
<keyword evidence="3" id="KW-0704">Schiff base</keyword>
<dbReference type="RefSeq" id="WP_207792297.1">
    <property type="nucleotide sequence ID" value="NZ_BMOX01000125.1"/>
</dbReference>
<feature type="binding site" evidence="6">
    <location>
        <position position="49"/>
    </location>
    <ligand>
        <name>pyruvate</name>
        <dbReference type="ChEBI" id="CHEBI:15361"/>
    </ligand>
</feature>
<evidence type="ECO:0000256" key="4">
    <source>
        <dbReference type="PIRNR" id="PIRNR001365"/>
    </source>
</evidence>
<dbReference type="PANTHER" id="PTHR12128:SF66">
    <property type="entry name" value="4-HYDROXY-2-OXOGLUTARATE ALDOLASE, MITOCHONDRIAL"/>
    <property type="match status" value="1"/>
</dbReference>
<reference evidence="7 8" key="1">
    <citation type="submission" date="2020-08" db="EMBL/GenBank/DDBJ databases">
        <title>Genomic Encyclopedia of Type Strains, Phase IV (KMG-IV): sequencing the most valuable type-strain genomes for metagenomic binning, comparative biology and taxonomic classification.</title>
        <authorList>
            <person name="Goeker M."/>
        </authorList>
    </citation>
    <scope>NUCLEOTIDE SEQUENCE [LARGE SCALE GENOMIC DNA]</scope>
    <source>
        <strain evidence="7 8">DSM 102189</strain>
    </source>
</reference>
<dbReference type="PANTHER" id="PTHR12128">
    <property type="entry name" value="DIHYDRODIPICOLINATE SYNTHASE"/>
    <property type="match status" value="1"/>
</dbReference>
<comment type="caution">
    <text evidence="7">The sequence shown here is derived from an EMBL/GenBank/DDBJ whole genome shotgun (WGS) entry which is preliminary data.</text>
</comment>
<dbReference type="Proteomes" id="UP000538147">
    <property type="component" value="Unassembled WGS sequence"/>
</dbReference>
<comment type="similarity">
    <text evidence="1 4">Belongs to the DapA family.</text>
</comment>
<protein>
    <submittedName>
        <fullName evidence="7">4-hydroxy-tetrahydrodipicolinate synthase</fullName>
        <ecNumber evidence="7">4.3.3.7</ecNumber>
    </submittedName>
</protein>
<organism evidence="7 8">
    <name type="scientific">Polymorphobacter multimanifer</name>
    <dbReference type="NCBI Taxonomy" id="1070431"/>
    <lineage>
        <taxon>Bacteria</taxon>
        <taxon>Pseudomonadati</taxon>
        <taxon>Pseudomonadota</taxon>
        <taxon>Alphaproteobacteria</taxon>
        <taxon>Sphingomonadales</taxon>
        <taxon>Sphingosinicellaceae</taxon>
        <taxon>Polymorphobacter</taxon>
    </lineage>
</organism>
<dbReference type="Pfam" id="PF00701">
    <property type="entry name" value="DHDPS"/>
    <property type="match status" value="1"/>
</dbReference>
<dbReference type="PIRSF" id="PIRSF001365">
    <property type="entry name" value="DHDPS"/>
    <property type="match status" value="1"/>
</dbReference>
<dbReference type="PRINTS" id="PR00146">
    <property type="entry name" value="DHPICSNTHASE"/>
</dbReference>
<dbReference type="EC" id="4.3.3.7" evidence="7"/>
<dbReference type="Gene3D" id="3.20.20.70">
    <property type="entry name" value="Aldolase class I"/>
    <property type="match status" value="1"/>
</dbReference>
<evidence type="ECO:0000256" key="5">
    <source>
        <dbReference type="PIRSR" id="PIRSR001365-1"/>
    </source>
</evidence>
<feature type="active site" description="Schiff-base intermediate with substrate" evidence="5">
    <location>
        <position position="166"/>
    </location>
</feature>
<feature type="active site" description="Proton donor/acceptor" evidence="5">
    <location>
        <position position="137"/>
    </location>
</feature>
<evidence type="ECO:0000313" key="8">
    <source>
        <dbReference type="Proteomes" id="UP000538147"/>
    </source>
</evidence>
<dbReference type="PROSITE" id="PS00665">
    <property type="entry name" value="DHDPS_1"/>
    <property type="match status" value="1"/>
</dbReference>
<dbReference type="InterPro" id="IPR002220">
    <property type="entry name" value="DapA-like"/>
</dbReference>
<dbReference type="SMART" id="SM01130">
    <property type="entry name" value="DHDPS"/>
    <property type="match status" value="1"/>
</dbReference>
<dbReference type="SUPFAM" id="SSF51569">
    <property type="entry name" value="Aldolase"/>
    <property type="match status" value="1"/>
</dbReference>
<dbReference type="InterPro" id="IPR013785">
    <property type="entry name" value="Aldolase_TIM"/>
</dbReference>
<keyword evidence="2 4" id="KW-0456">Lyase</keyword>
<dbReference type="GO" id="GO:0005829">
    <property type="term" value="C:cytosol"/>
    <property type="evidence" value="ECO:0007669"/>
    <property type="project" value="TreeGrafter"/>
</dbReference>